<proteinExistence type="predicted"/>
<accession>A0A364N4F5</accession>
<comment type="subcellular location">
    <subcellularLocation>
        <location evidence="1">Membrane</location>
        <topology evidence="1">Multi-pass membrane protein</topology>
    </subcellularLocation>
</comment>
<dbReference type="PANTHER" id="PTHR31465">
    <property type="entry name" value="PROTEIN RTA1-RELATED"/>
    <property type="match status" value="1"/>
</dbReference>
<evidence type="ECO:0000256" key="2">
    <source>
        <dbReference type="ARBA" id="ARBA00022692"/>
    </source>
</evidence>
<evidence type="ECO:0000256" key="4">
    <source>
        <dbReference type="ARBA" id="ARBA00023136"/>
    </source>
</evidence>
<feature type="transmembrane region" description="Helical" evidence="5">
    <location>
        <begin position="163"/>
        <end position="193"/>
    </location>
</feature>
<dbReference type="InterPro" id="IPR007568">
    <property type="entry name" value="RTA1"/>
</dbReference>
<organism evidence="6 7">
    <name type="scientific">Stemphylium lycopersici</name>
    <name type="common">Tomato gray leaf spot disease fungus</name>
    <name type="synonym">Thyrospora lycopersici</name>
    <dbReference type="NCBI Taxonomy" id="183478"/>
    <lineage>
        <taxon>Eukaryota</taxon>
        <taxon>Fungi</taxon>
        <taxon>Dikarya</taxon>
        <taxon>Ascomycota</taxon>
        <taxon>Pezizomycotina</taxon>
        <taxon>Dothideomycetes</taxon>
        <taxon>Pleosporomycetidae</taxon>
        <taxon>Pleosporales</taxon>
        <taxon>Pleosporineae</taxon>
        <taxon>Pleosporaceae</taxon>
        <taxon>Stemphylium</taxon>
    </lineage>
</organism>
<dbReference type="Pfam" id="PF04479">
    <property type="entry name" value="RTA1"/>
    <property type="match status" value="1"/>
</dbReference>
<dbReference type="GO" id="GO:0016020">
    <property type="term" value="C:membrane"/>
    <property type="evidence" value="ECO:0007669"/>
    <property type="project" value="UniProtKB-SubCell"/>
</dbReference>
<comment type="caution">
    <text evidence="6">The sequence shown here is derived from an EMBL/GenBank/DDBJ whole genome shotgun (WGS) entry which is preliminary data.</text>
</comment>
<evidence type="ECO:0000313" key="7">
    <source>
        <dbReference type="Proteomes" id="UP000249619"/>
    </source>
</evidence>
<feature type="transmembrane region" description="Helical" evidence="5">
    <location>
        <begin position="61"/>
        <end position="80"/>
    </location>
</feature>
<keyword evidence="4 5" id="KW-0472">Membrane</keyword>
<feature type="transmembrane region" description="Helical" evidence="5">
    <location>
        <begin position="20"/>
        <end position="40"/>
    </location>
</feature>
<dbReference type="OrthoDB" id="3358017at2759"/>
<feature type="transmembrane region" description="Helical" evidence="5">
    <location>
        <begin position="205"/>
        <end position="226"/>
    </location>
</feature>
<keyword evidence="2 5" id="KW-0812">Transmembrane</keyword>
<feature type="transmembrane region" description="Helical" evidence="5">
    <location>
        <begin position="92"/>
        <end position="120"/>
    </location>
</feature>
<evidence type="ECO:0000256" key="5">
    <source>
        <dbReference type="SAM" id="Phobius"/>
    </source>
</evidence>
<dbReference type="AlphaFoldDB" id="A0A364N4F5"/>
<sequence length="307" mass="33938">MSSNPSSSPSPNPSYSIYSHPPPLSAPIVFTTIFAIQIFTTLFRSFCVRGPPSRKATGRKWWFIAVPAAVETVGYALRIASTLNQTSVGLYVSSLVIIVIAPQISAIVAYVVLIAIMVDLDADDLSPVRARHIAPIWLGLDLVAGALQGGGGGQQTNPGSVRAGLILALVGMVMQTLGFLVFSVVACVTLRRLSFTHKWADRRRALVHISIALVTSCVAHNVRFVYRVVEFAWQIATFEPGPYSYAPQIRPVFEYVFDATMMFLAIAVFPSFFYFGELNIPRIRGFEYWMMDREKRQVMHSGQRNDA</sequence>
<dbReference type="EMBL" id="QGDH01000055">
    <property type="protein sequence ID" value="RAR11754.1"/>
    <property type="molecule type" value="Genomic_DNA"/>
</dbReference>
<evidence type="ECO:0000256" key="3">
    <source>
        <dbReference type="ARBA" id="ARBA00022989"/>
    </source>
</evidence>
<dbReference type="PANTHER" id="PTHR31465:SF1">
    <property type="entry name" value="PROTEIN RTA1-RELATED"/>
    <property type="match status" value="1"/>
</dbReference>
<name>A0A364N4F5_STELY</name>
<evidence type="ECO:0000256" key="1">
    <source>
        <dbReference type="ARBA" id="ARBA00004141"/>
    </source>
</evidence>
<feature type="transmembrane region" description="Helical" evidence="5">
    <location>
        <begin position="132"/>
        <end position="151"/>
    </location>
</feature>
<feature type="transmembrane region" description="Helical" evidence="5">
    <location>
        <begin position="255"/>
        <end position="275"/>
    </location>
</feature>
<gene>
    <name evidence="6" type="ORF">DDE83_004481</name>
</gene>
<evidence type="ECO:0000313" key="6">
    <source>
        <dbReference type="EMBL" id="RAR11754.1"/>
    </source>
</evidence>
<reference evidence="7" key="1">
    <citation type="submission" date="2018-05" db="EMBL/GenBank/DDBJ databases">
        <title>Draft genome sequence of Stemphylium lycopersici strain CIDEFI 213.</title>
        <authorList>
            <person name="Medina R."/>
            <person name="Franco M.E.E."/>
            <person name="Lucentini C.G."/>
            <person name="Saparrat M.C.N."/>
            <person name="Balatti P.A."/>
        </authorList>
    </citation>
    <scope>NUCLEOTIDE SEQUENCE [LARGE SCALE GENOMIC DNA]</scope>
    <source>
        <strain evidence="7">CIDEFI 213</strain>
    </source>
</reference>
<dbReference type="STRING" id="183478.A0A364N4F5"/>
<protein>
    <submittedName>
        <fullName evidence="6">Uncharacterized protein</fullName>
    </submittedName>
</protein>
<keyword evidence="3 5" id="KW-1133">Transmembrane helix</keyword>
<keyword evidence="7" id="KW-1185">Reference proteome</keyword>
<dbReference type="Proteomes" id="UP000249619">
    <property type="component" value="Unassembled WGS sequence"/>
</dbReference>